<evidence type="ECO:0000256" key="6">
    <source>
        <dbReference type="ARBA" id="ARBA00049274"/>
    </source>
</evidence>
<reference evidence="7" key="1">
    <citation type="submission" date="2015-06" db="EMBL/GenBank/DDBJ databases">
        <authorList>
            <person name="Hoefler B.C."/>
            <person name="Straight P.D."/>
        </authorList>
    </citation>
    <scope>NUCLEOTIDE SEQUENCE</scope>
</reference>
<dbReference type="GO" id="GO:0000226">
    <property type="term" value="P:microtubule cytoskeleton organization"/>
    <property type="evidence" value="ECO:0007669"/>
    <property type="project" value="TreeGrafter"/>
</dbReference>
<evidence type="ECO:0000256" key="4">
    <source>
        <dbReference type="ARBA" id="ARBA00022840"/>
    </source>
</evidence>
<evidence type="ECO:0000256" key="1">
    <source>
        <dbReference type="ARBA" id="ARBA00006820"/>
    </source>
</evidence>
<dbReference type="GO" id="GO:0015631">
    <property type="term" value="F:tubulin binding"/>
    <property type="evidence" value="ECO:0007669"/>
    <property type="project" value="TreeGrafter"/>
</dbReference>
<dbReference type="PANTHER" id="PTHR12241:SF145">
    <property type="entry name" value="TUBULIN POLYGLUTAMYLASE TTLL5"/>
    <property type="match status" value="1"/>
</dbReference>
<dbReference type="PROSITE" id="PS51221">
    <property type="entry name" value="TTL"/>
    <property type="match status" value="1"/>
</dbReference>
<evidence type="ECO:0000256" key="5">
    <source>
        <dbReference type="ARBA" id="ARBA00041448"/>
    </source>
</evidence>
<dbReference type="GO" id="GO:0070740">
    <property type="term" value="F:tubulin-glutamic acid ligase activity"/>
    <property type="evidence" value="ECO:0007669"/>
    <property type="project" value="TreeGrafter"/>
</dbReference>
<keyword evidence="3" id="KW-0547">Nucleotide-binding</keyword>
<dbReference type="GO" id="GO:0005524">
    <property type="term" value="F:ATP binding"/>
    <property type="evidence" value="ECO:0007669"/>
    <property type="project" value="UniProtKB-KW"/>
</dbReference>
<protein>
    <recommendedName>
        <fullName evidence="5">Tubulin--tyrosine ligase-like protein 5</fullName>
    </recommendedName>
</protein>
<evidence type="ECO:0000256" key="2">
    <source>
        <dbReference type="ARBA" id="ARBA00022598"/>
    </source>
</evidence>
<gene>
    <name evidence="7" type="primary">TTLL5_1</name>
    <name evidence="7" type="ORF">c0_g3_i5</name>
</gene>
<keyword evidence="2" id="KW-0436">Ligase</keyword>
<sequence>MIGSVIVLTTMPTKDECAFSTYKTNNLGDKFLEEKWITSGSLGSRDSVLVFRHKNLEKKSKDIILSSKKEISDTNKKNAVFNDFVAKDVSGLKLYNNSLPSLDVIRKDNVALPKHVTNFLNMDITTSNMEQSNSYETYQDTNKVYEEDDDEIIMQFSNMPAYKMKIKYKFMQTETKLLRKIFACHGLSEVGENESFSILWTGVHIKPDILRNLAPYQRVNHFPRSYELTRKDRLYKNIEKMQHLRGIKNFDIVPQSFVLPIEYKELVSAHNKNRGPWIVKPAASSRGRGIFIVNTHILLRCEPITTTNGRVFVI</sequence>
<evidence type="ECO:0000313" key="7">
    <source>
        <dbReference type="EMBL" id="JAI27045.1"/>
    </source>
</evidence>
<dbReference type="AlphaFoldDB" id="A0A0K8UL06"/>
<keyword evidence="4" id="KW-0067">ATP-binding</keyword>
<dbReference type="EMBL" id="GDHF01025269">
    <property type="protein sequence ID" value="JAI27045.1"/>
    <property type="molecule type" value="Transcribed_RNA"/>
</dbReference>
<dbReference type="PANTHER" id="PTHR12241">
    <property type="entry name" value="TUBULIN POLYGLUTAMYLASE"/>
    <property type="match status" value="1"/>
</dbReference>
<accession>A0A0K8UL06</accession>
<proteinExistence type="inferred from homology"/>
<dbReference type="OrthoDB" id="2016263at2759"/>
<dbReference type="Pfam" id="PF03133">
    <property type="entry name" value="TTL"/>
    <property type="match status" value="1"/>
</dbReference>
<comment type="similarity">
    <text evidence="1">Belongs to the tubulin--tyrosine ligase family.</text>
</comment>
<name>A0A0K8UL06_BACLA</name>
<evidence type="ECO:0000256" key="3">
    <source>
        <dbReference type="ARBA" id="ARBA00022741"/>
    </source>
</evidence>
<dbReference type="GO" id="GO:0036064">
    <property type="term" value="C:ciliary basal body"/>
    <property type="evidence" value="ECO:0007669"/>
    <property type="project" value="TreeGrafter"/>
</dbReference>
<dbReference type="InterPro" id="IPR004344">
    <property type="entry name" value="TTL/TTLL_fam"/>
</dbReference>
<dbReference type="SUPFAM" id="SSF56059">
    <property type="entry name" value="Glutathione synthetase ATP-binding domain-like"/>
    <property type="match status" value="1"/>
</dbReference>
<organism evidence="7">
    <name type="scientific">Bactrocera latifrons</name>
    <name type="common">Malaysian fruit fly</name>
    <name type="synonym">Chaetodacus latifrons</name>
    <dbReference type="NCBI Taxonomy" id="174628"/>
    <lineage>
        <taxon>Eukaryota</taxon>
        <taxon>Metazoa</taxon>
        <taxon>Ecdysozoa</taxon>
        <taxon>Arthropoda</taxon>
        <taxon>Hexapoda</taxon>
        <taxon>Insecta</taxon>
        <taxon>Pterygota</taxon>
        <taxon>Neoptera</taxon>
        <taxon>Endopterygota</taxon>
        <taxon>Diptera</taxon>
        <taxon>Brachycera</taxon>
        <taxon>Muscomorpha</taxon>
        <taxon>Tephritoidea</taxon>
        <taxon>Tephritidae</taxon>
        <taxon>Bactrocera</taxon>
        <taxon>Bactrocera</taxon>
    </lineage>
</organism>
<comment type="catalytic activity">
    <reaction evidence="6">
        <text>L-glutamyl-[protein] + L-glutamate + ATP = gamma-L-glutamyl-L-glutamyl-[protein] + ADP + phosphate + H(+)</text>
        <dbReference type="Rhea" id="RHEA:60144"/>
        <dbReference type="Rhea" id="RHEA-COMP:10208"/>
        <dbReference type="Rhea" id="RHEA-COMP:15517"/>
        <dbReference type="ChEBI" id="CHEBI:15378"/>
        <dbReference type="ChEBI" id="CHEBI:29973"/>
        <dbReference type="ChEBI" id="CHEBI:29985"/>
        <dbReference type="ChEBI" id="CHEBI:30616"/>
        <dbReference type="ChEBI" id="CHEBI:43474"/>
        <dbReference type="ChEBI" id="CHEBI:143622"/>
        <dbReference type="ChEBI" id="CHEBI:456216"/>
    </reaction>
    <physiologicalReaction direction="left-to-right" evidence="6">
        <dbReference type="Rhea" id="RHEA:60145"/>
    </physiologicalReaction>
</comment>